<keyword evidence="3" id="KW-1185">Reference proteome</keyword>
<dbReference type="PANTHER" id="PTHR36810">
    <property type="entry name" value="BNACNNG47150D PROTEIN"/>
    <property type="match status" value="1"/>
</dbReference>
<dbReference type="Proteomes" id="UP000623129">
    <property type="component" value="Unassembled WGS sequence"/>
</dbReference>
<dbReference type="EMBL" id="SWLB01000021">
    <property type="protein sequence ID" value="KAF3324541.1"/>
    <property type="molecule type" value="Genomic_DNA"/>
</dbReference>
<comment type="caution">
    <text evidence="2">The sequence shown here is derived from an EMBL/GenBank/DDBJ whole genome shotgun (WGS) entry which is preliminary data.</text>
</comment>
<gene>
    <name evidence="2" type="ORF">FCM35_KLT10698</name>
</gene>
<dbReference type="PANTHER" id="PTHR36810:SF1">
    <property type="entry name" value="OS05G0232200 PROTEIN"/>
    <property type="match status" value="1"/>
</dbReference>
<reference evidence="2" key="1">
    <citation type="submission" date="2020-01" db="EMBL/GenBank/DDBJ databases">
        <title>Genome sequence of Kobresia littledalei, the first chromosome-level genome in the family Cyperaceae.</title>
        <authorList>
            <person name="Qu G."/>
        </authorList>
    </citation>
    <scope>NUCLEOTIDE SEQUENCE</scope>
    <source>
        <strain evidence="2">C.B.Clarke</strain>
        <tissue evidence="2">Leaf</tissue>
    </source>
</reference>
<feature type="compositionally biased region" description="Polar residues" evidence="1">
    <location>
        <begin position="270"/>
        <end position="282"/>
    </location>
</feature>
<proteinExistence type="predicted"/>
<feature type="region of interest" description="Disordered" evidence="1">
    <location>
        <begin position="195"/>
        <end position="214"/>
    </location>
</feature>
<evidence type="ECO:0000313" key="2">
    <source>
        <dbReference type="EMBL" id="KAF3324541.1"/>
    </source>
</evidence>
<evidence type="ECO:0000313" key="3">
    <source>
        <dbReference type="Proteomes" id="UP000623129"/>
    </source>
</evidence>
<feature type="region of interest" description="Disordered" evidence="1">
    <location>
        <begin position="262"/>
        <end position="282"/>
    </location>
</feature>
<sequence length="480" mass="54090">MCCAVSVGKTEYQSVGREDFSFPVTSIRENLVIMLCDSEGNLVTKQEVKTISVAEKGDAEINFALKYRGNIKLRLTFVLNEKEKEKIRELRSSVFKRKHEELIKGTNDICSPGTSLQLASKDSSNLSYQKMPKISTDSNLNKIEHGPPSITKAKKETSFLIVSQPVDDLTGAGNNRSVPNRTRSDNIKKMISAFESNAKQNSGSQISPRTRTRVNKIDSHTSIESMSYENEDIKHRRISQTLIRRSFSAGDLTDAILQNDPNFAQKPRFNETSASDESVGVNTENRETNLLQRSVIRNQHKEGGLSNEAFEGTLISVSDERSVEVHTENRETNSLQESVIRHQHKDGLSNKVFDGYIFHAASHYRDYEVSRCINELSCIDRTSYFEISDTLMPHRLCLTSAPKKVRNFLENFITRSHNEKIKLHGVAFDEVQEEIGSRSQTEDPHCQKVGSSILNGWLIEQGARIFIVIVACGTIILNTR</sequence>
<feature type="compositionally biased region" description="Polar residues" evidence="1">
    <location>
        <begin position="195"/>
        <end position="209"/>
    </location>
</feature>
<organism evidence="2 3">
    <name type="scientific">Carex littledalei</name>
    <dbReference type="NCBI Taxonomy" id="544730"/>
    <lineage>
        <taxon>Eukaryota</taxon>
        <taxon>Viridiplantae</taxon>
        <taxon>Streptophyta</taxon>
        <taxon>Embryophyta</taxon>
        <taxon>Tracheophyta</taxon>
        <taxon>Spermatophyta</taxon>
        <taxon>Magnoliopsida</taxon>
        <taxon>Liliopsida</taxon>
        <taxon>Poales</taxon>
        <taxon>Cyperaceae</taxon>
        <taxon>Cyperoideae</taxon>
        <taxon>Cariceae</taxon>
        <taxon>Carex</taxon>
        <taxon>Carex subgen. Euthyceras</taxon>
    </lineage>
</organism>
<evidence type="ECO:0000256" key="1">
    <source>
        <dbReference type="SAM" id="MobiDB-lite"/>
    </source>
</evidence>
<name>A0A833QMB7_9POAL</name>
<accession>A0A833QMB7</accession>
<protein>
    <submittedName>
        <fullName evidence="2">Uncharacterized protein</fullName>
    </submittedName>
</protein>
<dbReference type="OrthoDB" id="657766at2759"/>
<dbReference type="AlphaFoldDB" id="A0A833QMB7"/>